<evidence type="ECO:0000256" key="1">
    <source>
        <dbReference type="ARBA" id="ARBA00012552"/>
    </source>
</evidence>
<keyword evidence="4" id="KW-0347">Helicase</keyword>
<evidence type="ECO:0000256" key="3">
    <source>
        <dbReference type="ARBA" id="ARBA00022801"/>
    </source>
</evidence>
<evidence type="ECO:0000256" key="7">
    <source>
        <dbReference type="PROSITE-ProRule" id="PRU00552"/>
    </source>
</evidence>
<dbReference type="Gene3D" id="3.40.50.300">
    <property type="entry name" value="P-loop containing nucleotide triphosphate hydrolases"/>
    <property type="match status" value="2"/>
</dbReference>
<dbReference type="SMART" id="SM00456">
    <property type="entry name" value="WW"/>
    <property type="match status" value="1"/>
</dbReference>
<feature type="compositionally biased region" description="Gly residues" evidence="8">
    <location>
        <begin position="988"/>
        <end position="1005"/>
    </location>
</feature>
<feature type="compositionally biased region" description="Gly residues" evidence="8">
    <location>
        <begin position="908"/>
        <end position="965"/>
    </location>
</feature>
<keyword evidence="5" id="KW-0067">ATP-binding</keyword>
<dbReference type="PROSITE" id="PS51194">
    <property type="entry name" value="HELICASE_CTER"/>
    <property type="match status" value="1"/>
</dbReference>
<dbReference type="InterPro" id="IPR011545">
    <property type="entry name" value="DEAD/DEAH_box_helicase_dom"/>
</dbReference>
<feature type="short sequence motif" description="Q motif" evidence="7">
    <location>
        <begin position="506"/>
        <end position="534"/>
    </location>
</feature>
<dbReference type="InterPro" id="IPR014001">
    <property type="entry name" value="Helicase_ATP-bd"/>
</dbReference>
<dbReference type="FunFam" id="3.40.50.300:FF:000079">
    <property type="entry name" value="probable ATP-dependent RNA helicase DDX17"/>
    <property type="match status" value="1"/>
</dbReference>
<feature type="region of interest" description="Disordered" evidence="8">
    <location>
        <begin position="50"/>
        <end position="73"/>
    </location>
</feature>
<dbReference type="AlphaFoldDB" id="A0AAD3XLF6"/>
<dbReference type="PROSITE" id="PS00039">
    <property type="entry name" value="DEAD_ATP_HELICASE"/>
    <property type="match status" value="1"/>
</dbReference>
<feature type="domain" description="WW" evidence="9">
    <location>
        <begin position="20"/>
        <end position="54"/>
    </location>
</feature>
<feature type="compositionally biased region" description="Basic and acidic residues" evidence="8">
    <location>
        <begin position="1006"/>
        <end position="1046"/>
    </location>
</feature>
<protein>
    <recommendedName>
        <fullName evidence="1">RNA helicase</fullName>
        <ecNumber evidence="1">3.6.4.13</ecNumber>
    </recommendedName>
</protein>
<evidence type="ECO:0000313" key="14">
    <source>
        <dbReference type="Proteomes" id="UP001279734"/>
    </source>
</evidence>
<dbReference type="InterPro" id="IPR014014">
    <property type="entry name" value="RNA_helicase_DEAD_Q_motif"/>
</dbReference>
<feature type="compositionally biased region" description="Low complexity" evidence="8">
    <location>
        <begin position="125"/>
        <end position="144"/>
    </location>
</feature>
<feature type="region of interest" description="Disordered" evidence="8">
    <location>
        <begin position="1"/>
        <end position="27"/>
    </location>
</feature>
<dbReference type="CDD" id="cd00201">
    <property type="entry name" value="WW"/>
    <property type="match status" value="1"/>
</dbReference>
<reference evidence="13" key="1">
    <citation type="submission" date="2023-05" db="EMBL/GenBank/DDBJ databases">
        <title>Nepenthes gracilis genome sequencing.</title>
        <authorList>
            <person name="Fukushima K."/>
        </authorList>
    </citation>
    <scope>NUCLEOTIDE SEQUENCE</scope>
    <source>
        <strain evidence="13">SING2019-196</strain>
    </source>
</reference>
<dbReference type="PROSITE" id="PS50020">
    <property type="entry name" value="WW_DOMAIN_2"/>
    <property type="match status" value="1"/>
</dbReference>
<keyword evidence="3" id="KW-0378">Hydrolase</keyword>
<dbReference type="CDD" id="cd18787">
    <property type="entry name" value="SF2_C_DEAD"/>
    <property type="match status" value="1"/>
</dbReference>
<evidence type="ECO:0000256" key="4">
    <source>
        <dbReference type="ARBA" id="ARBA00022806"/>
    </source>
</evidence>
<dbReference type="GO" id="GO:0003723">
    <property type="term" value="F:RNA binding"/>
    <property type="evidence" value="ECO:0007669"/>
    <property type="project" value="UniProtKB-KW"/>
</dbReference>
<dbReference type="SUPFAM" id="SSF52540">
    <property type="entry name" value="P-loop containing nucleoside triphosphate hydrolases"/>
    <property type="match status" value="1"/>
</dbReference>
<dbReference type="SMART" id="SM00487">
    <property type="entry name" value="DEXDc"/>
    <property type="match status" value="1"/>
</dbReference>
<dbReference type="InterPro" id="IPR036020">
    <property type="entry name" value="WW_dom_sf"/>
</dbReference>
<dbReference type="FunFam" id="3.40.50.300:FF:000008">
    <property type="entry name" value="ATP-dependent RNA helicase RhlB"/>
    <property type="match status" value="1"/>
</dbReference>
<dbReference type="PANTHER" id="PTHR47958">
    <property type="entry name" value="ATP-DEPENDENT RNA HELICASE DBP3"/>
    <property type="match status" value="1"/>
</dbReference>
<evidence type="ECO:0000259" key="9">
    <source>
        <dbReference type="PROSITE" id="PS50020"/>
    </source>
</evidence>
<feature type="domain" description="Helicase C-terminal" evidence="11">
    <location>
        <begin position="740"/>
        <end position="885"/>
    </location>
</feature>
<name>A0AAD3XLF6_NEPGR</name>
<evidence type="ECO:0000256" key="8">
    <source>
        <dbReference type="SAM" id="MobiDB-lite"/>
    </source>
</evidence>
<comment type="caution">
    <text evidence="13">The sequence shown here is derived from an EMBL/GenBank/DDBJ whole genome shotgun (WGS) entry which is preliminary data.</text>
</comment>
<dbReference type="SMART" id="SM00490">
    <property type="entry name" value="HELICc"/>
    <property type="match status" value="1"/>
</dbReference>
<dbReference type="Pfam" id="PF00270">
    <property type="entry name" value="DEAD"/>
    <property type="match status" value="1"/>
</dbReference>
<proteinExistence type="predicted"/>
<feature type="compositionally biased region" description="Polar residues" evidence="8">
    <location>
        <begin position="106"/>
        <end position="116"/>
    </location>
</feature>
<evidence type="ECO:0000259" key="10">
    <source>
        <dbReference type="PROSITE" id="PS51192"/>
    </source>
</evidence>
<feature type="region of interest" description="Disordered" evidence="8">
    <location>
        <begin position="901"/>
        <end position="1155"/>
    </location>
</feature>
<feature type="compositionally biased region" description="Basic and acidic residues" evidence="8">
    <location>
        <begin position="1118"/>
        <end position="1135"/>
    </location>
</feature>
<evidence type="ECO:0000313" key="13">
    <source>
        <dbReference type="EMBL" id="GMH08715.1"/>
    </source>
</evidence>
<dbReference type="PROSITE" id="PS51195">
    <property type="entry name" value="Q_MOTIF"/>
    <property type="match status" value="1"/>
</dbReference>
<dbReference type="Pfam" id="PF00271">
    <property type="entry name" value="Helicase_C"/>
    <property type="match status" value="1"/>
</dbReference>
<keyword evidence="14" id="KW-1185">Reference proteome</keyword>
<evidence type="ECO:0000256" key="5">
    <source>
        <dbReference type="ARBA" id="ARBA00022840"/>
    </source>
</evidence>
<organism evidence="13 14">
    <name type="scientific">Nepenthes gracilis</name>
    <name type="common">Slender pitcher plant</name>
    <dbReference type="NCBI Taxonomy" id="150966"/>
    <lineage>
        <taxon>Eukaryota</taxon>
        <taxon>Viridiplantae</taxon>
        <taxon>Streptophyta</taxon>
        <taxon>Embryophyta</taxon>
        <taxon>Tracheophyta</taxon>
        <taxon>Spermatophyta</taxon>
        <taxon>Magnoliopsida</taxon>
        <taxon>eudicotyledons</taxon>
        <taxon>Gunneridae</taxon>
        <taxon>Pentapetalae</taxon>
        <taxon>Caryophyllales</taxon>
        <taxon>Nepenthaceae</taxon>
        <taxon>Nepenthes</taxon>
    </lineage>
</organism>
<evidence type="ECO:0000256" key="2">
    <source>
        <dbReference type="ARBA" id="ARBA00022741"/>
    </source>
</evidence>
<dbReference type="EMBL" id="BSYO01000008">
    <property type="protein sequence ID" value="GMH08715.1"/>
    <property type="molecule type" value="Genomic_DNA"/>
</dbReference>
<dbReference type="GO" id="GO:0016787">
    <property type="term" value="F:hydrolase activity"/>
    <property type="evidence" value="ECO:0007669"/>
    <property type="project" value="UniProtKB-KW"/>
</dbReference>
<feature type="compositionally biased region" description="Low complexity" evidence="8">
    <location>
        <begin position="155"/>
        <end position="172"/>
    </location>
</feature>
<dbReference type="Gene3D" id="2.20.70.10">
    <property type="match status" value="1"/>
</dbReference>
<dbReference type="PROSITE" id="PS01159">
    <property type="entry name" value="WW_DOMAIN_1"/>
    <property type="match status" value="1"/>
</dbReference>
<dbReference type="InterPro" id="IPR027417">
    <property type="entry name" value="P-loop_NTPase"/>
</dbReference>
<keyword evidence="2" id="KW-0547">Nucleotide-binding</keyword>
<evidence type="ECO:0000259" key="11">
    <source>
        <dbReference type="PROSITE" id="PS51194"/>
    </source>
</evidence>
<accession>A0AAD3XLF6</accession>
<dbReference type="EC" id="3.6.4.13" evidence="1"/>
<feature type="compositionally biased region" description="Basic residues" evidence="8">
    <location>
        <begin position="1100"/>
        <end position="1117"/>
    </location>
</feature>
<gene>
    <name evidence="13" type="ORF">Nepgr_010555</name>
</gene>
<feature type="region of interest" description="Disordered" evidence="8">
    <location>
        <begin position="1168"/>
        <end position="1188"/>
    </location>
</feature>
<feature type="domain" description="Helicase ATP-binding" evidence="10">
    <location>
        <begin position="537"/>
        <end position="711"/>
    </location>
</feature>
<sequence>MATAEAASASLGPRYAPDDPTLPKPWKGLIDGSTGLTYYWNPETNITQYERPVSIPPPLPTGPSAATVPQSDPKPMVQSVQLNGMLAQHGQQIPEVSQLQPEYTNRLPPQQEQSQGPLVGQLAHQQTSQMTSTGQGSQFGQAFQPPYPHFGQGMQPRGPQIGPAQGQQGQVMQHQPLPQVGQQLLPQHGLQMTQQQQPNQHVPQQLGQLAPSYQVRPMGHHFVQQQNQQLHYMSYPQPMPVPGHHFAQNLTQHMPQGPQLSHQQDNRDVFPQIEDNGFPKVTQTGFSPSQVEYTGNAAPHSLPSENIPAHMSQAGVFRSQSQSFGSAVNMQQPNSTIQLQKTVSDVTQPQHSLPYQNQMGPPMVHSQQPGLPPVGSNIVYEENQRGRSGHEYYYSDNKEGSVVAPQLPKLAAIPMAKNQQDIRFGGLPIQNAPNIHAGGLNAVAGHGLPNIYNHGNEDRPISNHALKRALPIVPGSSDVMNLTSAEAYCRQHEVTATGENVPAPFTTFEDTGFPPEILREINAAGFVLPTPIQAQTWPIALQNRDIVAIAKTGSGKTLGYLIPAFIHLRRCRNNPQKGPTVLILSPTRELATQIQDEAIKFGQSSRVSCTCLYGGAPKGPQLKDLDRGADIVVATPGRLNDIFEMKKINFGQVSFLVLDEADRMLNMGFEPQIRKIVNEIPPRRQTLMYTATWPKEVRKIASDLLVNPVQVNIGSVDELAANKSITQYVEVVPQLEKQRRLEQILRTQEKGSKVIIFCSTKRLCDELTRSINRRNFAATSIHGDKSQGERDWVLNQFRSGKSSILVATDVAARGLDIKDIRVVINYDFPTGIEDYVHRIGRTGRAGATGMAYTFLSEQDWKYAADLVKLLEGANQFVPPEVREMADRGGPGFGRDRGSMNRFNFGSSAGAGGSGGGGGRGGMRDGGNFGGRGGMRDGGFGGRGGMRDGGFGGRGGMRDGGFGGRGGMRDGGMRDGSSGRGGRGDHFGRFGGGGRGFGGPGGGHVGWGREDRGPHERFNNRDGYGRGRGHGRFDNRREASRRGRERSYSSSPERVRTWGYSRSMSRSRSRSRSWSRSRSRSRSWSRSRSRDMSHSQSPSRGHSRIREHTRSHRSHSRSHSYDRYKKSEGRELDQKDLAGAAAAPPPLPAPEQHQEVQVVEAPEFEATVKPEMPPEFPGMLDNPAPPVDSLQVADDTVKVGGWEAMADPSDPTEAES</sequence>
<evidence type="ECO:0000259" key="12">
    <source>
        <dbReference type="PROSITE" id="PS51195"/>
    </source>
</evidence>
<feature type="compositionally biased region" description="Basic residues" evidence="8">
    <location>
        <begin position="1064"/>
        <end position="1086"/>
    </location>
</feature>
<feature type="region of interest" description="Disordered" evidence="8">
    <location>
        <begin position="106"/>
        <end position="172"/>
    </location>
</feature>
<evidence type="ECO:0000256" key="6">
    <source>
        <dbReference type="ARBA" id="ARBA00022884"/>
    </source>
</evidence>
<dbReference type="InterPro" id="IPR001650">
    <property type="entry name" value="Helicase_C-like"/>
</dbReference>
<dbReference type="PROSITE" id="PS51192">
    <property type="entry name" value="HELICASE_ATP_BIND_1"/>
    <property type="match status" value="1"/>
</dbReference>
<dbReference type="GO" id="GO:0003724">
    <property type="term" value="F:RNA helicase activity"/>
    <property type="evidence" value="ECO:0007669"/>
    <property type="project" value="UniProtKB-EC"/>
</dbReference>
<dbReference type="InterPro" id="IPR000629">
    <property type="entry name" value="RNA-helicase_DEAD-box_CS"/>
</dbReference>
<dbReference type="Pfam" id="PF00397">
    <property type="entry name" value="WW"/>
    <property type="match status" value="1"/>
</dbReference>
<keyword evidence="6" id="KW-0694">RNA-binding</keyword>
<dbReference type="InterPro" id="IPR001202">
    <property type="entry name" value="WW_dom"/>
</dbReference>
<dbReference type="GO" id="GO:0005524">
    <property type="term" value="F:ATP binding"/>
    <property type="evidence" value="ECO:0007669"/>
    <property type="project" value="UniProtKB-KW"/>
</dbReference>
<dbReference type="SUPFAM" id="SSF51045">
    <property type="entry name" value="WW domain"/>
    <property type="match status" value="1"/>
</dbReference>
<feature type="domain" description="DEAD-box RNA helicase Q" evidence="12">
    <location>
        <begin position="506"/>
        <end position="534"/>
    </location>
</feature>
<dbReference type="Proteomes" id="UP001279734">
    <property type="component" value="Unassembled WGS sequence"/>
</dbReference>